<evidence type="ECO:0000256" key="3">
    <source>
        <dbReference type="ARBA" id="ARBA00004947"/>
    </source>
</evidence>
<dbReference type="AlphaFoldDB" id="A0A2N9Y6E8"/>
<keyword evidence="10" id="KW-0119">Carbohydrate metabolism</keyword>
<proteinExistence type="inferred from homology"/>
<evidence type="ECO:0000313" key="13">
    <source>
        <dbReference type="Proteomes" id="UP000231094"/>
    </source>
</evidence>
<evidence type="ECO:0000256" key="5">
    <source>
        <dbReference type="ARBA" id="ARBA00013189"/>
    </source>
</evidence>
<comment type="caution">
    <text evidence="12">The sequence shown here is derived from an EMBL/GenBank/DDBJ whole genome shotgun (WGS) entry which is preliminary data.</text>
</comment>
<dbReference type="Gene3D" id="3.90.25.10">
    <property type="entry name" value="UDP-galactose 4-epimerase, domain 1"/>
    <property type="match status" value="1"/>
</dbReference>
<comment type="pathway">
    <text evidence="3 10">Carbohydrate metabolism; galactose metabolism.</text>
</comment>
<comment type="subunit">
    <text evidence="10">Homodimer.</text>
</comment>
<evidence type="ECO:0000256" key="9">
    <source>
        <dbReference type="ARBA" id="ARBA00023235"/>
    </source>
</evidence>
<evidence type="ECO:0000256" key="6">
    <source>
        <dbReference type="ARBA" id="ARBA00018569"/>
    </source>
</evidence>
<dbReference type="RefSeq" id="WP_100115895.1">
    <property type="nucleotide sequence ID" value="NZ_MEIV01000017.1"/>
</dbReference>
<dbReference type="InterPro" id="IPR005886">
    <property type="entry name" value="UDP_G4E"/>
</dbReference>
<evidence type="ECO:0000313" key="12">
    <source>
        <dbReference type="EMBL" id="PIT64373.1"/>
    </source>
</evidence>
<reference evidence="12 13" key="1">
    <citation type="journal article" date="2017" name="MBio">
        <title>Type VI secretion-mediated competition in the bee gut microbiome.</title>
        <authorList>
            <person name="Steele M.I."/>
            <person name="Kwong W.K."/>
            <person name="Powell J.E."/>
            <person name="Whiteley M."/>
            <person name="Moran N.A."/>
        </authorList>
    </citation>
    <scope>NUCLEOTIDE SEQUENCE [LARGE SCALE GENOMIC DNA]</scope>
    <source>
        <strain evidence="12 13">PEB0171</strain>
    </source>
</reference>
<dbReference type="Proteomes" id="UP000231094">
    <property type="component" value="Unassembled WGS sequence"/>
</dbReference>
<comment type="cofactor">
    <cofactor evidence="2 10">
        <name>NAD(+)</name>
        <dbReference type="ChEBI" id="CHEBI:57540"/>
    </cofactor>
</comment>
<name>A0A2N9Y6E8_9NEIS</name>
<dbReference type="Pfam" id="PF01370">
    <property type="entry name" value="Epimerase"/>
    <property type="match status" value="1"/>
</dbReference>
<dbReference type="GO" id="GO:0003978">
    <property type="term" value="F:UDP-glucose 4-epimerase activity"/>
    <property type="evidence" value="ECO:0007669"/>
    <property type="project" value="UniProtKB-UniRule"/>
</dbReference>
<dbReference type="UniPathway" id="UPA00214"/>
<dbReference type="EC" id="5.1.3.2" evidence="5 10"/>
<dbReference type="NCBIfam" id="NF007956">
    <property type="entry name" value="PRK10675.1"/>
    <property type="match status" value="1"/>
</dbReference>
<keyword evidence="9 10" id="KW-0413">Isomerase</keyword>
<keyword evidence="7 10" id="KW-0520">NAD</keyword>
<protein>
    <recommendedName>
        <fullName evidence="6 10">UDP-glucose 4-epimerase</fullName>
        <ecNumber evidence="5 10">5.1.3.2</ecNumber>
    </recommendedName>
</protein>
<dbReference type="NCBIfam" id="TIGR01179">
    <property type="entry name" value="galE"/>
    <property type="match status" value="1"/>
</dbReference>
<dbReference type="InterPro" id="IPR001509">
    <property type="entry name" value="Epimerase_deHydtase"/>
</dbReference>
<organism evidence="12 13">
    <name type="scientific">Snodgrassella alvi</name>
    <dbReference type="NCBI Taxonomy" id="1196083"/>
    <lineage>
        <taxon>Bacteria</taxon>
        <taxon>Pseudomonadati</taxon>
        <taxon>Pseudomonadota</taxon>
        <taxon>Betaproteobacteria</taxon>
        <taxon>Neisseriales</taxon>
        <taxon>Neisseriaceae</taxon>
        <taxon>Snodgrassella</taxon>
    </lineage>
</organism>
<evidence type="ECO:0000256" key="2">
    <source>
        <dbReference type="ARBA" id="ARBA00001911"/>
    </source>
</evidence>
<dbReference type="PRINTS" id="PR01713">
    <property type="entry name" value="NUCEPIMERASE"/>
</dbReference>
<evidence type="ECO:0000256" key="8">
    <source>
        <dbReference type="ARBA" id="ARBA00023144"/>
    </source>
</evidence>
<gene>
    <name evidence="12" type="ORF">BHC47_10290</name>
</gene>
<dbReference type="GO" id="GO:0005829">
    <property type="term" value="C:cytosol"/>
    <property type="evidence" value="ECO:0007669"/>
    <property type="project" value="TreeGrafter"/>
</dbReference>
<dbReference type="PANTHER" id="PTHR43725:SF47">
    <property type="entry name" value="UDP-GLUCOSE 4-EPIMERASE"/>
    <property type="match status" value="1"/>
</dbReference>
<keyword evidence="8" id="KW-0299">Galactose metabolism</keyword>
<comment type="catalytic activity">
    <reaction evidence="1 10">
        <text>UDP-alpha-D-glucose = UDP-alpha-D-galactose</text>
        <dbReference type="Rhea" id="RHEA:22168"/>
        <dbReference type="ChEBI" id="CHEBI:58885"/>
        <dbReference type="ChEBI" id="CHEBI:66914"/>
        <dbReference type="EC" id="5.1.3.2"/>
    </reaction>
</comment>
<dbReference type="GO" id="GO:0006012">
    <property type="term" value="P:galactose metabolic process"/>
    <property type="evidence" value="ECO:0007669"/>
    <property type="project" value="UniProtKB-UniPathway"/>
</dbReference>
<dbReference type="InterPro" id="IPR036291">
    <property type="entry name" value="NAD(P)-bd_dom_sf"/>
</dbReference>
<sequence>MAILVTGGAGFIGSHTTVQLLNAGYNVIIIDNLCNASPVVLERLKQITGKEVTFYQGDIRDRTLLQQVFKQHSIEHVLHFAGLKAVGESVREPLKYYDNNVSGSLTLVEEMAKAGIFNLVFSSSATVYGTPASVPIDENAATGGTTNPYGTSKYMVERMLTDIQAADARWSMTLLRYFNPVGAHESGLIGEDPNGIPNNLLPYICQVAVGKLTQLSVFGNDYPTADGTGVRDYIHVMDLADGHLSAMRVTNNQPGVHIYNLGTGQGYSVLEIIHAFEQASGKKIPYQIVPRRAGDIAVCYANPERAAEQLGWTAQRSLTSMMADAWHWQQLNPQGYNSHNESNISLL</sequence>
<evidence type="ECO:0000256" key="7">
    <source>
        <dbReference type="ARBA" id="ARBA00023027"/>
    </source>
</evidence>
<dbReference type="CDD" id="cd05247">
    <property type="entry name" value="UDP_G4E_1_SDR_e"/>
    <property type="match status" value="1"/>
</dbReference>
<feature type="domain" description="NAD-dependent epimerase/dehydratase" evidence="11">
    <location>
        <begin position="3"/>
        <end position="262"/>
    </location>
</feature>
<dbReference type="EMBL" id="MEIV01000017">
    <property type="protein sequence ID" value="PIT64373.1"/>
    <property type="molecule type" value="Genomic_DNA"/>
</dbReference>
<evidence type="ECO:0000256" key="1">
    <source>
        <dbReference type="ARBA" id="ARBA00000083"/>
    </source>
</evidence>
<accession>A0A2N9Y6E8</accession>
<dbReference type="Gene3D" id="3.40.50.720">
    <property type="entry name" value="NAD(P)-binding Rossmann-like Domain"/>
    <property type="match status" value="1"/>
</dbReference>
<dbReference type="PANTHER" id="PTHR43725">
    <property type="entry name" value="UDP-GLUCOSE 4-EPIMERASE"/>
    <property type="match status" value="1"/>
</dbReference>
<evidence type="ECO:0000256" key="10">
    <source>
        <dbReference type="RuleBase" id="RU366046"/>
    </source>
</evidence>
<dbReference type="SUPFAM" id="SSF51735">
    <property type="entry name" value="NAD(P)-binding Rossmann-fold domains"/>
    <property type="match status" value="1"/>
</dbReference>
<evidence type="ECO:0000256" key="4">
    <source>
        <dbReference type="ARBA" id="ARBA00007637"/>
    </source>
</evidence>
<evidence type="ECO:0000259" key="11">
    <source>
        <dbReference type="Pfam" id="PF01370"/>
    </source>
</evidence>
<comment type="similarity">
    <text evidence="4 10">Belongs to the NAD(P)-dependent epimerase/dehydratase family.</text>
</comment>